<sequence>MAETFVPFEFARRIYAAARRRADAFRIADWRLCDPIVGEIVFSVDIIFLKTATSFVFQNSLKDGHVVSPERKIYVEMDEFELGLPLE</sequence>
<comment type="caution">
    <text evidence="1">The sequence shown here is derived from an EMBL/GenBank/DDBJ whole genome shotgun (WGS) entry which is preliminary data.</text>
</comment>
<organism evidence="1 2">
    <name type="scientific">Daphnia magna</name>
    <dbReference type="NCBI Taxonomy" id="35525"/>
    <lineage>
        <taxon>Eukaryota</taxon>
        <taxon>Metazoa</taxon>
        <taxon>Ecdysozoa</taxon>
        <taxon>Arthropoda</taxon>
        <taxon>Crustacea</taxon>
        <taxon>Branchiopoda</taxon>
        <taxon>Diplostraca</taxon>
        <taxon>Cladocera</taxon>
        <taxon>Anomopoda</taxon>
        <taxon>Daphniidae</taxon>
        <taxon>Daphnia</taxon>
    </lineage>
</organism>
<accession>A0ABR0AFZ7</accession>
<evidence type="ECO:0000313" key="1">
    <source>
        <dbReference type="EMBL" id="KAK4024036.1"/>
    </source>
</evidence>
<name>A0ABR0AFZ7_9CRUS</name>
<protein>
    <submittedName>
        <fullName evidence="1">Uncharacterized protein</fullName>
    </submittedName>
</protein>
<gene>
    <name evidence="1" type="ORF">OUZ56_009427</name>
</gene>
<keyword evidence="2" id="KW-1185">Reference proteome</keyword>
<evidence type="ECO:0000313" key="2">
    <source>
        <dbReference type="Proteomes" id="UP001234178"/>
    </source>
</evidence>
<proteinExistence type="predicted"/>
<dbReference type="EMBL" id="JAOYFB010000037">
    <property type="protein sequence ID" value="KAK4024036.1"/>
    <property type="molecule type" value="Genomic_DNA"/>
</dbReference>
<dbReference type="Proteomes" id="UP001234178">
    <property type="component" value="Unassembled WGS sequence"/>
</dbReference>
<reference evidence="1 2" key="1">
    <citation type="journal article" date="2023" name="Nucleic Acids Res.">
        <title>The hologenome of Daphnia magna reveals possible DNA methylation and microbiome-mediated evolution of the host genome.</title>
        <authorList>
            <person name="Chaturvedi A."/>
            <person name="Li X."/>
            <person name="Dhandapani V."/>
            <person name="Marshall H."/>
            <person name="Kissane S."/>
            <person name="Cuenca-Cambronero M."/>
            <person name="Asole G."/>
            <person name="Calvet F."/>
            <person name="Ruiz-Romero M."/>
            <person name="Marangio P."/>
            <person name="Guigo R."/>
            <person name="Rago D."/>
            <person name="Mirbahai L."/>
            <person name="Eastwood N."/>
            <person name="Colbourne J.K."/>
            <person name="Zhou J."/>
            <person name="Mallon E."/>
            <person name="Orsini L."/>
        </authorList>
    </citation>
    <scope>NUCLEOTIDE SEQUENCE [LARGE SCALE GENOMIC DNA]</scope>
    <source>
        <strain evidence="1">LRV0_1</strain>
    </source>
</reference>